<proteinExistence type="predicted"/>
<sequence length="84" mass="9726">MWRRGYVFMALLARESLRLWHFGATRSVAWGGGERIWARYSAYDGENMRSRYTGTNVVMDRCGRSVAPMRLGDAFMAHWGDCDE</sequence>
<protein>
    <recommendedName>
        <fullName evidence="4">Secreted protein</fullName>
    </recommendedName>
</protein>
<dbReference type="Proteomes" id="UP001066276">
    <property type="component" value="Chromosome 12"/>
</dbReference>
<gene>
    <name evidence="2" type="ORF">NDU88_005629</name>
</gene>
<comment type="caution">
    <text evidence="2">The sequence shown here is derived from an EMBL/GenBank/DDBJ whole genome shotgun (WGS) entry which is preliminary data.</text>
</comment>
<keyword evidence="3" id="KW-1185">Reference proteome</keyword>
<evidence type="ECO:0008006" key="4">
    <source>
        <dbReference type="Google" id="ProtNLM"/>
    </source>
</evidence>
<dbReference type="EMBL" id="JANPWB010000016">
    <property type="protein sequence ID" value="KAJ1085497.1"/>
    <property type="molecule type" value="Genomic_DNA"/>
</dbReference>
<accession>A0AAV7L1U5</accession>
<feature type="signal peptide" evidence="1">
    <location>
        <begin position="1"/>
        <end position="18"/>
    </location>
</feature>
<feature type="chain" id="PRO_5043361496" description="Secreted protein" evidence="1">
    <location>
        <begin position="19"/>
        <end position="84"/>
    </location>
</feature>
<evidence type="ECO:0000313" key="3">
    <source>
        <dbReference type="Proteomes" id="UP001066276"/>
    </source>
</evidence>
<keyword evidence="1" id="KW-0732">Signal</keyword>
<evidence type="ECO:0000313" key="2">
    <source>
        <dbReference type="EMBL" id="KAJ1085497.1"/>
    </source>
</evidence>
<dbReference type="AlphaFoldDB" id="A0AAV7L1U5"/>
<organism evidence="2 3">
    <name type="scientific">Pleurodeles waltl</name>
    <name type="common">Iberian ribbed newt</name>
    <dbReference type="NCBI Taxonomy" id="8319"/>
    <lineage>
        <taxon>Eukaryota</taxon>
        <taxon>Metazoa</taxon>
        <taxon>Chordata</taxon>
        <taxon>Craniata</taxon>
        <taxon>Vertebrata</taxon>
        <taxon>Euteleostomi</taxon>
        <taxon>Amphibia</taxon>
        <taxon>Batrachia</taxon>
        <taxon>Caudata</taxon>
        <taxon>Salamandroidea</taxon>
        <taxon>Salamandridae</taxon>
        <taxon>Pleurodelinae</taxon>
        <taxon>Pleurodeles</taxon>
    </lineage>
</organism>
<reference evidence="2" key="1">
    <citation type="journal article" date="2022" name="bioRxiv">
        <title>Sequencing and chromosome-scale assembly of the giantPleurodeles waltlgenome.</title>
        <authorList>
            <person name="Brown T."/>
            <person name="Elewa A."/>
            <person name="Iarovenko S."/>
            <person name="Subramanian E."/>
            <person name="Araus A.J."/>
            <person name="Petzold A."/>
            <person name="Susuki M."/>
            <person name="Suzuki K.-i.T."/>
            <person name="Hayashi T."/>
            <person name="Toyoda A."/>
            <person name="Oliveira C."/>
            <person name="Osipova E."/>
            <person name="Leigh N.D."/>
            <person name="Simon A."/>
            <person name="Yun M.H."/>
        </authorList>
    </citation>
    <scope>NUCLEOTIDE SEQUENCE</scope>
    <source>
        <strain evidence="2">20211129_DDA</strain>
        <tissue evidence="2">Liver</tissue>
    </source>
</reference>
<name>A0AAV7L1U5_PLEWA</name>
<evidence type="ECO:0000256" key="1">
    <source>
        <dbReference type="SAM" id="SignalP"/>
    </source>
</evidence>